<dbReference type="EMBL" id="FOWE01000001">
    <property type="protein sequence ID" value="SFN80925.1"/>
    <property type="molecule type" value="Genomic_DNA"/>
</dbReference>
<evidence type="ECO:0000259" key="6">
    <source>
        <dbReference type="PROSITE" id="PS50850"/>
    </source>
</evidence>
<protein>
    <submittedName>
        <fullName evidence="7">Benzoate transport</fullName>
    </submittedName>
</protein>
<dbReference type="Gene3D" id="1.20.1250.20">
    <property type="entry name" value="MFS general substrate transporter like domains"/>
    <property type="match status" value="1"/>
</dbReference>
<dbReference type="InterPro" id="IPR011701">
    <property type="entry name" value="MFS"/>
</dbReference>
<name>A0A1I5C1T8_9ACTN</name>
<feature type="transmembrane region" description="Helical" evidence="5">
    <location>
        <begin position="114"/>
        <end position="135"/>
    </location>
</feature>
<feature type="transmembrane region" description="Helical" evidence="5">
    <location>
        <begin position="319"/>
        <end position="337"/>
    </location>
</feature>
<evidence type="ECO:0000256" key="3">
    <source>
        <dbReference type="ARBA" id="ARBA00022989"/>
    </source>
</evidence>
<feature type="transmembrane region" description="Helical" evidence="5">
    <location>
        <begin position="343"/>
        <end position="366"/>
    </location>
</feature>
<dbReference type="PANTHER" id="PTHR23508:SF10">
    <property type="entry name" value="CARBOXYLIC ACID TRANSPORTER PROTEIN HOMOLOG"/>
    <property type="match status" value="1"/>
</dbReference>
<evidence type="ECO:0000313" key="8">
    <source>
        <dbReference type="Proteomes" id="UP000183642"/>
    </source>
</evidence>
<sequence>MSTTPTRPTTSGTAAGAVGWVAPLCWVAVLLDGFDLVVVGTVLPTLREPGEYALSGTGATAVVTIGLVGMMVGALTIGTLTDVVGRRKALIGAVAAFSLLTLLCAFAPNATVFGVLRFLAGVGLGGCLPTAIAMVNEFTGAGRSGRATTTMMTGYHVGAVATAALAIVVIPSLGWRWMFVIGAAPALVLVPLMVARLPESASWLLAAGRRAEAEDVARRYGLEPEDTAAPAPAGASAGAAATVRSLFTGGYARNTLAIGVTSFMGLLLVYGLNNWLPTIMREAGYDLGDSLAFLLVLNVGAIVGLLVAGTVADRIGARTAGMIWFASGAVFLALLSVELPTAGLYLMCFLTGCFVFSAQVLVYAFTSANNPPHARATALGWSAGAGRIGAIVGPVITGALVTAGIAYPWGFYLFAVVGVLGALAFAVVRARRPVAAGR</sequence>
<feature type="transmembrane region" description="Helical" evidence="5">
    <location>
        <begin position="378"/>
        <end position="403"/>
    </location>
</feature>
<feature type="transmembrane region" description="Helical" evidence="5">
    <location>
        <begin position="254"/>
        <end position="272"/>
    </location>
</feature>
<dbReference type="PROSITE" id="PS50850">
    <property type="entry name" value="MFS"/>
    <property type="match status" value="1"/>
</dbReference>
<dbReference type="RefSeq" id="WP_075011525.1">
    <property type="nucleotide sequence ID" value="NZ_FOWE01000001.1"/>
</dbReference>
<dbReference type="Proteomes" id="UP000183642">
    <property type="component" value="Unassembled WGS sequence"/>
</dbReference>
<proteinExistence type="predicted"/>
<feature type="transmembrane region" description="Helical" evidence="5">
    <location>
        <begin position="147"/>
        <end position="170"/>
    </location>
</feature>
<keyword evidence="8" id="KW-1185">Reference proteome</keyword>
<dbReference type="InterPro" id="IPR036259">
    <property type="entry name" value="MFS_trans_sf"/>
</dbReference>
<keyword evidence="4 5" id="KW-0472">Membrane</keyword>
<dbReference type="Pfam" id="PF07690">
    <property type="entry name" value="MFS_1"/>
    <property type="match status" value="1"/>
</dbReference>
<evidence type="ECO:0000256" key="4">
    <source>
        <dbReference type="ARBA" id="ARBA00023136"/>
    </source>
</evidence>
<keyword evidence="2 5" id="KW-0812">Transmembrane</keyword>
<feature type="transmembrane region" description="Helical" evidence="5">
    <location>
        <begin position="12"/>
        <end position="32"/>
    </location>
</feature>
<comment type="subcellular location">
    <subcellularLocation>
        <location evidence="1">Cell membrane</location>
        <topology evidence="1">Multi-pass membrane protein</topology>
    </subcellularLocation>
</comment>
<feature type="transmembrane region" description="Helical" evidence="5">
    <location>
        <begin position="176"/>
        <end position="195"/>
    </location>
</feature>
<feature type="transmembrane region" description="Helical" evidence="5">
    <location>
        <begin position="89"/>
        <end position="108"/>
    </location>
</feature>
<feature type="transmembrane region" description="Helical" evidence="5">
    <location>
        <begin position="409"/>
        <end position="428"/>
    </location>
</feature>
<dbReference type="GO" id="GO:0005886">
    <property type="term" value="C:plasma membrane"/>
    <property type="evidence" value="ECO:0007669"/>
    <property type="project" value="UniProtKB-SubCell"/>
</dbReference>
<evidence type="ECO:0000313" key="7">
    <source>
        <dbReference type="EMBL" id="SFN80925.1"/>
    </source>
</evidence>
<dbReference type="AlphaFoldDB" id="A0A1I5C1T8"/>
<reference evidence="8" key="1">
    <citation type="submission" date="2016-10" db="EMBL/GenBank/DDBJ databases">
        <authorList>
            <person name="Varghese N."/>
            <person name="Submissions S."/>
        </authorList>
    </citation>
    <scope>NUCLEOTIDE SEQUENCE [LARGE SCALE GENOMIC DNA]</scope>
    <source>
        <strain evidence="8">DSM 43161</strain>
    </source>
</reference>
<evidence type="ECO:0000256" key="5">
    <source>
        <dbReference type="SAM" id="Phobius"/>
    </source>
</evidence>
<accession>A0A1I5C1T8</accession>
<dbReference type="OrthoDB" id="9787026at2"/>
<evidence type="ECO:0000256" key="2">
    <source>
        <dbReference type="ARBA" id="ARBA00022692"/>
    </source>
</evidence>
<dbReference type="SUPFAM" id="SSF103473">
    <property type="entry name" value="MFS general substrate transporter"/>
    <property type="match status" value="1"/>
</dbReference>
<feature type="transmembrane region" description="Helical" evidence="5">
    <location>
        <begin position="292"/>
        <end position="312"/>
    </location>
</feature>
<dbReference type="InterPro" id="IPR020846">
    <property type="entry name" value="MFS_dom"/>
</dbReference>
<feature type="domain" description="Major facilitator superfamily (MFS) profile" evidence="6">
    <location>
        <begin position="21"/>
        <end position="433"/>
    </location>
</feature>
<evidence type="ECO:0000256" key="1">
    <source>
        <dbReference type="ARBA" id="ARBA00004651"/>
    </source>
</evidence>
<dbReference type="CDD" id="cd17365">
    <property type="entry name" value="MFS_PcaK_like"/>
    <property type="match status" value="1"/>
</dbReference>
<gene>
    <name evidence="7" type="ORF">SAMN05660359_00033</name>
</gene>
<organism evidence="7 8">
    <name type="scientific">Geodermatophilus obscurus</name>
    <dbReference type="NCBI Taxonomy" id="1861"/>
    <lineage>
        <taxon>Bacteria</taxon>
        <taxon>Bacillati</taxon>
        <taxon>Actinomycetota</taxon>
        <taxon>Actinomycetes</taxon>
        <taxon>Geodermatophilales</taxon>
        <taxon>Geodermatophilaceae</taxon>
        <taxon>Geodermatophilus</taxon>
    </lineage>
</organism>
<dbReference type="GO" id="GO:0046943">
    <property type="term" value="F:carboxylic acid transmembrane transporter activity"/>
    <property type="evidence" value="ECO:0007669"/>
    <property type="project" value="TreeGrafter"/>
</dbReference>
<feature type="transmembrane region" description="Helical" evidence="5">
    <location>
        <begin position="52"/>
        <end position="77"/>
    </location>
</feature>
<keyword evidence="3 5" id="KW-1133">Transmembrane helix</keyword>
<dbReference type="PANTHER" id="PTHR23508">
    <property type="entry name" value="CARBOXYLIC ACID TRANSPORTER PROTEIN HOMOLOG"/>
    <property type="match status" value="1"/>
</dbReference>